<dbReference type="FunFam" id="3.20.20.450:FF:000001">
    <property type="entry name" value="Cyclic di-GMP phosphodiesterase yahA"/>
    <property type="match status" value="1"/>
</dbReference>
<proteinExistence type="predicted"/>
<dbReference type="SMART" id="SM00052">
    <property type="entry name" value="EAL"/>
    <property type="match status" value="1"/>
</dbReference>
<dbReference type="PANTHER" id="PTHR44757">
    <property type="entry name" value="DIGUANYLATE CYCLASE DGCP"/>
    <property type="match status" value="1"/>
</dbReference>
<protein>
    <submittedName>
        <fullName evidence="4">Diguanylate cyclase/phosphodiesterase (GGDEF &amp; EAL domain) with PAS/PAC sensor(S)</fullName>
    </submittedName>
</protein>
<dbReference type="PROSITE" id="PS50883">
    <property type="entry name" value="EAL"/>
    <property type="match status" value="1"/>
</dbReference>
<dbReference type="InterPro" id="IPR001633">
    <property type="entry name" value="EAL_dom"/>
</dbReference>
<name>A0A161TA72_BACCE</name>
<accession>A0A161TA72</accession>
<dbReference type="RefSeq" id="WP_063259690.1">
    <property type="nucleotide sequence ID" value="NZ_LJKE01000015.1"/>
</dbReference>
<dbReference type="EMBL" id="LJKE01000015">
    <property type="protein sequence ID" value="KZD72004.1"/>
    <property type="molecule type" value="Genomic_DNA"/>
</dbReference>
<evidence type="ECO:0000313" key="5">
    <source>
        <dbReference type="Proteomes" id="UP000076482"/>
    </source>
</evidence>
<dbReference type="InterPro" id="IPR035919">
    <property type="entry name" value="EAL_sf"/>
</dbReference>
<dbReference type="SMART" id="SM00267">
    <property type="entry name" value="GGDEF"/>
    <property type="match status" value="1"/>
</dbReference>
<sequence length="560" mass="64252">MVNMLSDTVFFQKTSNSVIVLDENGFVIDINEAGVKMSGYSKEEWLGKTLELISKNPQDNKDVWHIVEKQEFWEGELWNRHKEGYDYLVNRSIVKSKKHDGTVIYLVLSKDITESRKKEKGYEDMLTKDGLTELPSKQLFEDNFQNLLRMGRRSVERVALVSIDIARFQSVNDSFGYDNGDEVLKEIAQRIRELIPNDAIMARINSDIFMVACPDTTYNATVSWLENVKDSFRHIPFDIDGVDTFLSLHMGVGMFPDDGKTSQELIRNADMTRSRVKNSSSEMYQFYKPDKNAQVFEKLIMENNLRKALQQSELELYYQPQINIETGDVTGVEALIRWNHPKLGLISPMSFIPLAEETGLILPIGEWTLREGCRQIKEWEGKFGLPLTMAINLSPKQFANKHLVQDIAGILEEYDIPSKNLELEITEHAVMEREDNYIDKLQQLRNLGIVLSIDDFGTGYSSLSYLAKFPIDFLKIDRSFVLKMLSSKVDSTIIYTIIAMAHELGLDVVAEGVESEDHLKMLGGMKCDYAQGYHIAKPMRKEEVEEFIKSNPFKKKNLNQ</sequence>
<organism evidence="4 5">
    <name type="scientific">Bacillus cereus</name>
    <dbReference type="NCBI Taxonomy" id="1396"/>
    <lineage>
        <taxon>Bacteria</taxon>
        <taxon>Bacillati</taxon>
        <taxon>Bacillota</taxon>
        <taxon>Bacilli</taxon>
        <taxon>Bacillales</taxon>
        <taxon>Bacillaceae</taxon>
        <taxon>Bacillus</taxon>
        <taxon>Bacillus cereus group</taxon>
    </lineage>
</organism>
<dbReference type="PANTHER" id="PTHR44757:SF2">
    <property type="entry name" value="BIOFILM ARCHITECTURE MAINTENANCE PROTEIN MBAA"/>
    <property type="match status" value="1"/>
</dbReference>
<dbReference type="Gene3D" id="3.30.70.270">
    <property type="match status" value="1"/>
</dbReference>
<reference evidence="4 5" key="1">
    <citation type="submission" date="2015-09" db="EMBL/GenBank/DDBJ databases">
        <title>Bacillus cereus food isolates.</title>
        <authorList>
            <person name="Boekhorst J."/>
        </authorList>
    </citation>
    <scope>NUCLEOTIDE SEQUENCE [LARGE SCALE GENOMIC DNA]</scope>
    <source>
        <strain evidence="4 5">B4088</strain>
    </source>
</reference>
<dbReference type="NCBIfam" id="TIGR00229">
    <property type="entry name" value="sensory_box"/>
    <property type="match status" value="1"/>
</dbReference>
<gene>
    <name evidence="4" type="ORF">B4088_0465</name>
</gene>
<feature type="domain" description="GGDEF" evidence="3">
    <location>
        <begin position="156"/>
        <end position="289"/>
    </location>
</feature>
<dbReference type="CDD" id="cd01948">
    <property type="entry name" value="EAL"/>
    <property type="match status" value="1"/>
</dbReference>
<comment type="caution">
    <text evidence="4">The sequence shown here is derived from an EMBL/GenBank/DDBJ whole genome shotgun (WGS) entry which is preliminary data.</text>
</comment>
<dbReference type="PATRIC" id="fig|1396.535.peg.4216"/>
<dbReference type="NCBIfam" id="TIGR00254">
    <property type="entry name" value="GGDEF"/>
    <property type="match status" value="1"/>
</dbReference>
<dbReference type="SUPFAM" id="SSF55073">
    <property type="entry name" value="Nucleotide cyclase"/>
    <property type="match status" value="1"/>
</dbReference>
<dbReference type="Pfam" id="PF00990">
    <property type="entry name" value="GGDEF"/>
    <property type="match status" value="1"/>
</dbReference>
<dbReference type="Pfam" id="PF13426">
    <property type="entry name" value="PAS_9"/>
    <property type="match status" value="1"/>
</dbReference>
<dbReference type="InterPro" id="IPR043128">
    <property type="entry name" value="Rev_trsase/Diguanyl_cyclase"/>
</dbReference>
<evidence type="ECO:0000259" key="2">
    <source>
        <dbReference type="PROSITE" id="PS50883"/>
    </source>
</evidence>
<dbReference type="SUPFAM" id="SSF55785">
    <property type="entry name" value="PYP-like sensor domain (PAS domain)"/>
    <property type="match status" value="1"/>
</dbReference>
<feature type="domain" description="EAL" evidence="2">
    <location>
        <begin position="298"/>
        <end position="552"/>
    </location>
</feature>
<dbReference type="PROSITE" id="PS50112">
    <property type="entry name" value="PAS"/>
    <property type="match status" value="1"/>
</dbReference>
<dbReference type="Proteomes" id="UP000076482">
    <property type="component" value="Unassembled WGS sequence"/>
</dbReference>
<evidence type="ECO:0000259" key="1">
    <source>
        <dbReference type="PROSITE" id="PS50112"/>
    </source>
</evidence>
<dbReference type="InterPro" id="IPR052155">
    <property type="entry name" value="Biofilm_reg_signaling"/>
</dbReference>
<evidence type="ECO:0000313" key="4">
    <source>
        <dbReference type="EMBL" id="KZD72004.1"/>
    </source>
</evidence>
<dbReference type="Pfam" id="PF00563">
    <property type="entry name" value="EAL"/>
    <property type="match status" value="1"/>
</dbReference>
<dbReference type="InterPro" id="IPR035965">
    <property type="entry name" value="PAS-like_dom_sf"/>
</dbReference>
<dbReference type="InterPro" id="IPR029787">
    <property type="entry name" value="Nucleotide_cyclase"/>
</dbReference>
<feature type="domain" description="PAS" evidence="1">
    <location>
        <begin position="11"/>
        <end position="53"/>
    </location>
</feature>
<dbReference type="CDD" id="cd00130">
    <property type="entry name" value="PAS"/>
    <property type="match status" value="1"/>
</dbReference>
<dbReference type="InterPro" id="IPR000014">
    <property type="entry name" value="PAS"/>
</dbReference>
<dbReference type="SUPFAM" id="SSF141868">
    <property type="entry name" value="EAL domain-like"/>
    <property type="match status" value="1"/>
</dbReference>
<dbReference type="AlphaFoldDB" id="A0A161TA72"/>
<dbReference type="PROSITE" id="PS50887">
    <property type="entry name" value="GGDEF"/>
    <property type="match status" value="1"/>
</dbReference>
<dbReference type="CDD" id="cd01949">
    <property type="entry name" value="GGDEF"/>
    <property type="match status" value="1"/>
</dbReference>
<evidence type="ECO:0000259" key="3">
    <source>
        <dbReference type="PROSITE" id="PS50887"/>
    </source>
</evidence>
<dbReference type="Gene3D" id="3.30.450.20">
    <property type="entry name" value="PAS domain"/>
    <property type="match status" value="1"/>
</dbReference>
<dbReference type="InterPro" id="IPR000160">
    <property type="entry name" value="GGDEF_dom"/>
</dbReference>
<dbReference type="Gene3D" id="3.20.20.450">
    <property type="entry name" value="EAL domain"/>
    <property type="match status" value="1"/>
</dbReference>